<dbReference type="AlphaFoldDB" id="A0A1Y0B2M1"/>
<name>A0A1Y0B2M1_9LAMI</name>
<gene>
    <name evidence="1" type="ORF">AEK19_MT1495</name>
</gene>
<reference evidence="1" key="1">
    <citation type="submission" date="2017-03" db="EMBL/GenBank/DDBJ databases">
        <title>The mitochondrial genome of the carnivorous plant Utricularia reniformis (Lentibulariaceae): structure, comparative analysis and evolutionary landmarks.</title>
        <authorList>
            <person name="Silva S.R."/>
            <person name="Alvarenga D.O."/>
            <person name="Michael T.P."/>
            <person name="Miranda V.F.O."/>
            <person name="Varani A.M."/>
        </authorList>
    </citation>
    <scope>NUCLEOTIDE SEQUENCE</scope>
</reference>
<sequence>MLFVAQGKGIDAKIIKPQWNGPSQVWDSRSARLPRHRHVDGRPDRCLSWGSISRFQ</sequence>
<evidence type="ECO:0000313" key="1">
    <source>
        <dbReference type="EMBL" id="ART31686.1"/>
    </source>
</evidence>
<protein>
    <submittedName>
        <fullName evidence="1">Uncharacterized protein</fullName>
    </submittedName>
</protein>
<accession>A0A1Y0B2M1</accession>
<geneLocation type="mitochondrion" evidence="1"/>
<dbReference type="EMBL" id="KY774314">
    <property type="protein sequence ID" value="ART31686.1"/>
    <property type="molecule type" value="Genomic_DNA"/>
</dbReference>
<proteinExistence type="predicted"/>
<organism evidence="1">
    <name type="scientific">Utricularia reniformis</name>
    <dbReference type="NCBI Taxonomy" id="192314"/>
    <lineage>
        <taxon>Eukaryota</taxon>
        <taxon>Viridiplantae</taxon>
        <taxon>Streptophyta</taxon>
        <taxon>Embryophyta</taxon>
        <taxon>Tracheophyta</taxon>
        <taxon>Spermatophyta</taxon>
        <taxon>Magnoliopsida</taxon>
        <taxon>eudicotyledons</taxon>
        <taxon>Gunneridae</taxon>
        <taxon>Pentapetalae</taxon>
        <taxon>asterids</taxon>
        <taxon>lamiids</taxon>
        <taxon>Lamiales</taxon>
        <taxon>Lentibulariaceae</taxon>
        <taxon>Utricularia</taxon>
    </lineage>
</organism>
<keyword evidence="1" id="KW-0496">Mitochondrion</keyword>